<dbReference type="RefSeq" id="WP_015696201.1">
    <property type="nucleotide sequence ID" value="NC_016818.1"/>
</dbReference>
<evidence type="ECO:0000313" key="2">
    <source>
        <dbReference type="Proteomes" id="UP000009010"/>
    </source>
</evidence>
<reference evidence="2" key="2">
    <citation type="submission" date="2012-01" db="EMBL/GenBank/DDBJ databases">
        <title>Complete sequence of chromosome of Rahnella aquatilis CIP 78.65.</title>
        <authorList>
            <person name="Lucas S."/>
            <person name="Han J."/>
            <person name="Lapidus A."/>
            <person name="Cheng J.-F."/>
            <person name="Goodwin L."/>
            <person name="Pitluck S."/>
            <person name="Peters L."/>
            <person name="Ovchinnikova G."/>
            <person name="Held B."/>
            <person name="Detter J.C."/>
            <person name="Han C."/>
            <person name="Tapia R."/>
            <person name="Land M."/>
            <person name="Hauser L."/>
            <person name="Kyrpides N."/>
            <person name="Ivanova N."/>
            <person name="Pagani I."/>
            <person name="Sobecky P."/>
            <person name="Martinez R."/>
            <person name="Woyke T."/>
        </authorList>
    </citation>
    <scope>NUCLEOTIDE SEQUENCE [LARGE SCALE GENOMIC DNA]</scope>
    <source>
        <strain evidence="2">ATCC 33071 / DSM 4594 / JCM 1683 / NBRC 105701 / NCIMB 13365 / CIP 78.65</strain>
    </source>
</reference>
<sequence>MPFERQKCVVDTNVLSDFYQCECLKLIWDLYPQGVWIDPYVSEELKVRYMLDVQHELQQLGLFYNFTNNYEPEHYLEMAEIKSRRRALKTADISCIVNAKMNDATCLSADNAVYKTCTERGLKAARHGGILEECVRRELITRGKAREYFLAFLDRGLTMKPSVRDELLAIFTDGR</sequence>
<organism evidence="1 2">
    <name type="scientific">Rahnella aquatilis (strain ATCC 33071 / DSM 4594 / JCM 1683 / NBRC 105701 / NCIMB 13365 / CIP 78.65)</name>
    <dbReference type="NCBI Taxonomy" id="745277"/>
    <lineage>
        <taxon>Bacteria</taxon>
        <taxon>Pseudomonadati</taxon>
        <taxon>Pseudomonadota</taxon>
        <taxon>Gammaproteobacteria</taxon>
        <taxon>Enterobacterales</taxon>
        <taxon>Yersiniaceae</taxon>
        <taxon>Rahnella</taxon>
    </lineage>
</organism>
<dbReference type="EMBL" id="CP003244">
    <property type="protein sequence ID" value="AEX50944.1"/>
    <property type="molecule type" value="Genomic_DNA"/>
</dbReference>
<dbReference type="SUPFAM" id="SSF88723">
    <property type="entry name" value="PIN domain-like"/>
    <property type="match status" value="1"/>
</dbReference>
<name>H2IYK8_RAHAC</name>
<dbReference type="Pfam" id="PF11848">
    <property type="entry name" value="DUF3368"/>
    <property type="match status" value="1"/>
</dbReference>
<dbReference type="AlphaFoldDB" id="H2IYK8"/>
<evidence type="ECO:0000313" key="1">
    <source>
        <dbReference type="EMBL" id="AEX50944.1"/>
    </source>
</evidence>
<dbReference type="InterPro" id="IPR021799">
    <property type="entry name" value="PIN-like_prokaryotic"/>
</dbReference>
<gene>
    <name evidence="1" type="ordered locus">Rahaq2_1052</name>
</gene>
<proteinExistence type="predicted"/>
<dbReference type="InterPro" id="IPR029060">
    <property type="entry name" value="PIN-like_dom_sf"/>
</dbReference>
<dbReference type="KEGG" id="raq:Rahaq2_1052"/>
<dbReference type="HOGENOM" id="CLU_1553239_0_0_6"/>
<evidence type="ECO:0008006" key="3">
    <source>
        <dbReference type="Google" id="ProtNLM"/>
    </source>
</evidence>
<dbReference type="Proteomes" id="UP000009010">
    <property type="component" value="Chromosome"/>
</dbReference>
<reference evidence="1 2" key="1">
    <citation type="journal article" date="2012" name="J. Bacteriol.">
        <title>Complete Genome Sequence of Rahnella aquatilis CIP 78.65.</title>
        <authorList>
            <person name="Martinez R.J."/>
            <person name="Bruce D."/>
            <person name="Detter C."/>
            <person name="Goodwin L.A."/>
            <person name="Han J."/>
            <person name="Han C.S."/>
            <person name="Held B."/>
            <person name="Land M.L."/>
            <person name="Mikhailova N."/>
            <person name="Nolan M."/>
            <person name="Pennacchio L."/>
            <person name="Pitluck S."/>
            <person name="Tapia R."/>
            <person name="Woyke T."/>
            <person name="Sobecky P.A."/>
        </authorList>
    </citation>
    <scope>NUCLEOTIDE SEQUENCE [LARGE SCALE GENOMIC DNA]</scope>
    <source>
        <strain evidence="2">ATCC 33071 / DSM 4594 / JCM 1683 / NBRC 105701 / NCIMB 13365 / CIP 78.65</strain>
    </source>
</reference>
<accession>H2IYK8</accession>
<protein>
    <recommendedName>
        <fullName evidence="3">PIN domain-containing protein</fullName>
    </recommendedName>
</protein>
<dbReference type="OrthoDB" id="9900572at2"/>
<keyword evidence="2" id="KW-1185">Reference proteome</keyword>